<keyword evidence="6 9" id="KW-1133">Transmembrane helix</keyword>
<keyword evidence="9" id="KW-0679">Respiratory chain</keyword>
<dbReference type="GO" id="GO:0031966">
    <property type="term" value="C:mitochondrial membrane"/>
    <property type="evidence" value="ECO:0007669"/>
    <property type="project" value="UniProtKB-SubCell"/>
</dbReference>
<dbReference type="PANTHER" id="PTHR11058:SF9">
    <property type="entry name" value="NADH-UBIQUINONE OXIDOREDUCTASE CHAIN 3"/>
    <property type="match status" value="1"/>
</dbReference>
<dbReference type="EC" id="7.1.1.2" evidence="9"/>
<keyword evidence="9" id="KW-0830">Ubiquinone</keyword>
<evidence type="ECO:0000256" key="5">
    <source>
        <dbReference type="ARBA" id="ARBA00022692"/>
    </source>
</evidence>
<comment type="subcellular location">
    <subcellularLocation>
        <location evidence="1">Membrane</location>
    </subcellularLocation>
    <subcellularLocation>
        <location evidence="9">Mitochondrion membrane</location>
        <topology evidence="9">Multi-pass membrane protein</topology>
    </subcellularLocation>
</comment>
<evidence type="ECO:0000256" key="9">
    <source>
        <dbReference type="RuleBase" id="RU003640"/>
    </source>
</evidence>
<evidence type="ECO:0000256" key="1">
    <source>
        <dbReference type="ARBA" id="ARBA00004370"/>
    </source>
</evidence>
<evidence type="ECO:0000313" key="10">
    <source>
        <dbReference type="EMBL" id="AQT38569.1"/>
    </source>
</evidence>
<comment type="similarity">
    <text evidence="2 9">Belongs to the complex I subunit 3 family.</text>
</comment>
<organism evidence="10">
    <name type="scientific">Cumberlandia monodonta</name>
    <name type="common">Spectacle case pearly mussel</name>
    <name type="synonym">Margaritifera monodonta</name>
    <dbReference type="NCBI Taxonomy" id="52365"/>
    <lineage>
        <taxon>Eukaryota</taxon>
        <taxon>Metazoa</taxon>
        <taxon>Spiralia</taxon>
        <taxon>Lophotrochozoa</taxon>
        <taxon>Mollusca</taxon>
        <taxon>Bivalvia</taxon>
        <taxon>Autobranchia</taxon>
        <taxon>Heteroconchia</taxon>
        <taxon>Palaeoheterodonta</taxon>
        <taxon>Unionida</taxon>
        <taxon>Unionoidea</taxon>
        <taxon>Margaritiferidae</taxon>
        <taxon>Cumberlandia</taxon>
    </lineage>
</organism>
<evidence type="ECO:0000256" key="3">
    <source>
        <dbReference type="ARBA" id="ARBA00021007"/>
    </source>
</evidence>
<accession>A0A1X9JIA8</accession>
<feature type="transmembrane region" description="Helical" evidence="9">
    <location>
        <begin position="6"/>
        <end position="30"/>
    </location>
</feature>
<dbReference type="GO" id="GO:0030964">
    <property type="term" value="C:NADH dehydrogenase complex"/>
    <property type="evidence" value="ECO:0007669"/>
    <property type="project" value="TreeGrafter"/>
</dbReference>
<dbReference type="InterPro" id="IPR038430">
    <property type="entry name" value="NDAH_ubi_oxred_su3_sf"/>
</dbReference>
<dbReference type="InterPro" id="IPR000440">
    <property type="entry name" value="NADH_UbQ/plastoQ_OxRdtase_su3"/>
</dbReference>
<feature type="transmembrane region" description="Helical" evidence="9">
    <location>
        <begin position="88"/>
        <end position="106"/>
    </location>
</feature>
<keyword evidence="9 10" id="KW-0496">Mitochondrion</keyword>
<keyword evidence="9" id="KW-0249">Electron transport</keyword>
<evidence type="ECO:0000256" key="7">
    <source>
        <dbReference type="ARBA" id="ARBA00023136"/>
    </source>
</evidence>
<comment type="catalytic activity">
    <reaction evidence="8 9">
        <text>a ubiquinone + NADH + 5 H(+)(in) = a ubiquinol + NAD(+) + 4 H(+)(out)</text>
        <dbReference type="Rhea" id="RHEA:29091"/>
        <dbReference type="Rhea" id="RHEA-COMP:9565"/>
        <dbReference type="Rhea" id="RHEA-COMP:9566"/>
        <dbReference type="ChEBI" id="CHEBI:15378"/>
        <dbReference type="ChEBI" id="CHEBI:16389"/>
        <dbReference type="ChEBI" id="CHEBI:17976"/>
        <dbReference type="ChEBI" id="CHEBI:57540"/>
        <dbReference type="ChEBI" id="CHEBI:57945"/>
        <dbReference type="EC" id="7.1.1.2"/>
    </reaction>
</comment>
<dbReference type="EMBL" id="KU873124">
    <property type="protein sequence ID" value="AQT38569.1"/>
    <property type="molecule type" value="Genomic_DNA"/>
</dbReference>
<reference evidence="10" key="1">
    <citation type="journal article" date="2017" name="Sci. Rep.">
        <title>Evolution of sex-dependent mtDNA transmission in freshwater mussels (Bivalvia: Unionida).</title>
        <authorList>
            <person name="Guerra D."/>
            <person name="Plazzi F."/>
            <person name="Stewart D.T."/>
            <person name="Bogan A.E."/>
            <person name="Hoeh W.R."/>
            <person name="Breton S."/>
        </authorList>
    </citation>
    <scope>NUCLEOTIDE SEQUENCE</scope>
    <source>
        <strain evidence="10">H1526g</strain>
        <tissue evidence="10">Gonad</tissue>
    </source>
</reference>
<keyword evidence="9" id="KW-0520">NAD</keyword>
<geneLocation type="mitochondrion" evidence="10"/>
<sequence length="118" mass="13340">MELVLVSVFTSLVISFGLLVVGFCLGFLGVSFRELASPFECGFDPVGASRLGFSLRFFLLAVFFVVFDFETVLLMPFAIWLFMDEVTWCGVLGFLGFLVLLLFSLLHEIREGCLEWKF</sequence>
<feature type="transmembrane region" description="Helical" evidence="9">
    <location>
        <begin position="57"/>
        <end position="82"/>
    </location>
</feature>
<name>A0A1X9JIA8_CUMMO</name>
<dbReference type="Pfam" id="PF00507">
    <property type="entry name" value="Oxidored_q4"/>
    <property type="match status" value="1"/>
</dbReference>
<dbReference type="GO" id="GO:0008137">
    <property type="term" value="F:NADH dehydrogenase (ubiquinone) activity"/>
    <property type="evidence" value="ECO:0007669"/>
    <property type="project" value="UniProtKB-UniRule"/>
</dbReference>
<keyword evidence="7 9" id="KW-0472">Membrane</keyword>
<keyword evidence="9" id="KW-1278">Translocase</keyword>
<protein>
    <recommendedName>
        <fullName evidence="3 9">NADH-ubiquinone oxidoreductase chain 3</fullName>
        <ecNumber evidence="9">7.1.1.2</ecNumber>
    </recommendedName>
</protein>
<comment type="function">
    <text evidence="9">Core subunit of the mitochondrial membrane respiratory chain NADH dehydrogenase (Complex I) which catalyzes electron transfer from NADH through the respiratory chain, using ubiquinone as an electron acceptor. Essential for the catalytic activity of complex I.</text>
</comment>
<evidence type="ECO:0000256" key="2">
    <source>
        <dbReference type="ARBA" id="ARBA00008472"/>
    </source>
</evidence>
<gene>
    <name evidence="10" type="primary">nad3</name>
</gene>
<evidence type="ECO:0000256" key="8">
    <source>
        <dbReference type="ARBA" id="ARBA00049551"/>
    </source>
</evidence>
<keyword evidence="4 9" id="KW-0813">Transport</keyword>
<dbReference type="PANTHER" id="PTHR11058">
    <property type="entry name" value="NADH-UBIQUINONE OXIDOREDUCTASE CHAIN 3"/>
    <property type="match status" value="1"/>
</dbReference>
<dbReference type="AlphaFoldDB" id="A0A1X9JIA8"/>
<evidence type="ECO:0000256" key="4">
    <source>
        <dbReference type="ARBA" id="ARBA00022448"/>
    </source>
</evidence>
<keyword evidence="5 9" id="KW-0812">Transmembrane</keyword>
<dbReference type="Gene3D" id="1.20.58.1610">
    <property type="entry name" value="NADH:ubiquinone/plastoquinone oxidoreductase, chain 3"/>
    <property type="match status" value="1"/>
</dbReference>
<evidence type="ECO:0000256" key="6">
    <source>
        <dbReference type="ARBA" id="ARBA00022989"/>
    </source>
</evidence>
<proteinExistence type="inferred from homology"/>